<dbReference type="OrthoDB" id="3268840at2"/>
<dbReference type="RefSeq" id="WP_067874925.1">
    <property type="nucleotide sequence ID" value="NZ_CP013979.1"/>
</dbReference>
<dbReference type="EMBL" id="CP013979">
    <property type="protein sequence ID" value="ANJ26533.1"/>
    <property type="molecule type" value="Genomic_DNA"/>
</dbReference>
<accession>A0A191WEB0</accession>
<keyword evidence="2" id="KW-1133">Transmembrane helix</keyword>
<keyword evidence="2" id="KW-0812">Transmembrane</keyword>
<evidence type="ECO:0000313" key="3">
    <source>
        <dbReference type="EMBL" id="ANJ26533.1"/>
    </source>
</evidence>
<name>A0A191WEB0_9MICO</name>
<proteinExistence type="predicted"/>
<feature type="compositionally biased region" description="Basic and acidic residues" evidence="1">
    <location>
        <begin position="1"/>
        <end position="21"/>
    </location>
</feature>
<reference evidence="4" key="2">
    <citation type="submission" date="2016-01" db="EMBL/GenBank/DDBJ databases">
        <title>Complete genome sequence of Agromyces aureus AR33T and comparison with related organisms.</title>
        <authorList>
            <person name="Corretto E."/>
            <person name="Antonielli L."/>
            <person name="Sessitsch A."/>
            <person name="Brader G."/>
        </authorList>
    </citation>
    <scope>NUCLEOTIDE SEQUENCE [LARGE SCALE GENOMIC DNA]</scope>
    <source>
        <strain evidence="4">AR33</strain>
    </source>
</reference>
<reference evidence="3 4" key="1">
    <citation type="journal article" date="2016" name="Int. J. Syst. Evol. Microbiol.">
        <title>Agromyces aureus sp. nov., isolated from the rhizosphere of Salix caprea L. grown in a heavy-metal-contaminated soil.</title>
        <authorList>
            <person name="Corretto E."/>
            <person name="Antonielli L."/>
            <person name="Sessitsch A."/>
            <person name="Compant S."/>
            <person name="Gorfer M."/>
            <person name="Kuffner M."/>
            <person name="Brader G."/>
        </authorList>
    </citation>
    <scope>NUCLEOTIDE SEQUENCE [LARGE SCALE GENOMIC DNA]</scope>
    <source>
        <strain evidence="3 4">AR33</strain>
    </source>
</reference>
<feature type="transmembrane region" description="Helical" evidence="2">
    <location>
        <begin position="84"/>
        <end position="104"/>
    </location>
</feature>
<protein>
    <submittedName>
        <fullName evidence="3">Uncharacterized protein</fullName>
    </submittedName>
</protein>
<keyword evidence="2" id="KW-0472">Membrane</keyword>
<sequence>MNDDHEPNDGHELDPEARLRAADPAAGVEPRAGFVDGVVAAAAADAGTMGASTADGSAAPGAPAAPAAPVADLGAERARRRPRWIPVAAVAASLVVFGGAGYALGAANDGSSNLAGGAAPAISLQGVSGGAAPEVAVGADARAGAGAGAAQKMSADSMAPYAFGRNEFSSSGLGTTSGTAAGYGYDPRAASNVETVGGLAAALGVEGTPVLANGSWTVGSQDGTSASLTVGLDGTLSFSFYDPTLDPWSCPANGDGSTGSGGIVGGDAVDPATDPSIEPGIVEPCQPTGTAPSEATAIDALRSVISATGRDADAFEYTSQTWEGSVTRTAQAWPVIDGQRLDQSWTAEVSEEGLLNAYGALAEVVPIGDYEIVSEQTAFERLSDPRFGAQMTALPILYREGAVTDATTEWVPPTEPPAAPTSGASISWPVNQVEIVSARLGLASQWQPDGSVLVVPAYEFTDAGGGIWSVIAVADSKLDFSTTTE</sequence>
<gene>
    <name evidence="3" type="ORF">ATC03_07180</name>
</gene>
<dbReference type="STRING" id="453304.ATC03_07180"/>
<dbReference type="KEGG" id="agy:ATC03_07180"/>
<evidence type="ECO:0000313" key="4">
    <source>
        <dbReference type="Proteomes" id="UP000078437"/>
    </source>
</evidence>
<keyword evidence="4" id="KW-1185">Reference proteome</keyword>
<evidence type="ECO:0000256" key="1">
    <source>
        <dbReference type="SAM" id="MobiDB-lite"/>
    </source>
</evidence>
<feature type="region of interest" description="Disordered" evidence="1">
    <location>
        <begin position="1"/>
        <end position="25"/>
    </location>
</feature>
<dbReference type="AlphaFoldDB" id="A0A191WEB0"/>
<evidence type="ECO:0000256" key="2">
    <source>
        <dbReference type="SAM" id="Phobius"/>
    </source>
</evidence>
<dbReference type="Proteomes" id="UP000078437">
    <property type="component" value="Chromosome"/>
</dbReference>
<organism evidence="3 4">
    <name type="scientific">Agromyces aureus</name>
    <dbReference type="NCBI Taxonomy" id="453304"/>
    <lineage>
        <taxon>Bacteria</taxon>
        <taxon>Bacillati</taxon>
        <taxon>Actinomycetota</taxon>
        <taxon>Actinomycetes</taxon>
        <taxon>Micrococcales</taxon>
        <taxon>Microbacteriaceae</taxon>
        <taxon>Agromyces</taxon>
    </lineage>
</organism>